<keyword evidence="1" id="KW-0378">Hydrolase</keyword>
<dbReference type="Proteomes" id="UP000554482">
    <property type="component" value="Unassembled WGS sequence"/>
</dbReference>
<dbReference type="InterPro" id="IPR011356">
    <property type="entry name" value="Leucine_aapep/pepB"/>
</dbReference>
<dbReference type="Gene3D" id="3.40.630.10">
    <property type="entry name" value="Zn peptidases"/>
    <property type="match status" value="1"/>
</dbReference>
<feature type="non-terminal residue" evidence="1">
    <location>
        <position position="1"/>
    </location>
</feature>
<dbReference type="PANTHER" id="PTHR11963:SF23">
    <property type="entry name" value="CYTOSOL AMINOPEPTIDASE"/>
    <property type="match status" value="1"/>
</dbReference>
<evidence type="ECO:0000313" key="1">
    <source>
        <dbReference type="EMBL" id="KAF5195865.1"/>
    </source>
</evidence>
<dbReference type="Gene3D" id="3.40.220.10">
    <property type="entry name" value="Leucine Aminopeptidase, subunit E, domain 1"/>
    <property type="match status" value="1"/>
</dbReference>
<dbReference type="GO" id="GO:0070006">
    <property type="term" value="F:metalloaminopeptidase activity"/>
    <property type="evidence" value="ECO:0007669"/>
    <property type="project" value="InterPro"/>
</dbReference>
<dbReference type="InterPro" id="IPR043472">
    <property type="entry name" value="Macro_dom-like"/>
</dbReference>
<proteinExistence type="predicted"/>
<accession>A0A7J6WHF5</accession>
<dbReference type="GO" id="GO:0005737">
    <property type="term" value="C:cytoplasm"/>
    <property type="evidence" value="ECO:0007669"/>
    <property type="project" value="InterPro"/>
</dbReference>
<gene>
    <name evidence="1" type="ORF">FRX31_014548</name>
</gene>
<dbReference type="AlphaFoldDB" id="A0A7J6WHF5"/>
<dbReference type="GO" id="GO:0006508">
    <property type="term" value="P:proteolysis"/>
    <property type="evidence" value="ECO:0007669"/>
    <property type="project" value="TreeGrafter"/>
</dbReference>
<reference evidence="1 2" key="1">
    <citation type="submission" date="2020-06" db="EMBL/GenBank/DDBJ databases">
        <title>Transcriptomic and genomic resources for Thalictrum thalictroides and T. hernandezii: Facilitating candidate gene discovery in an emerging model plant lineage.</title>
        <authorList>
            <person name="Arias T."/>
            <person name="Riano-Pachon D.M."/>
            <person name="Di Stilio V.S."/>
        </authorList>
    </citation>
    <scope>NUCLEOTIDE SEQUENCE [LARGE SCALE GENOMIC DNA]</scope>
    <source>
        <strain evidence="2">cv. WT478/WT964</strain>
        <tissue evidence="1">Leaves</tissue>
    </source>
</reference>
<protein>
    <submittedName>
        <fullName evidence="1">Leucine aminopeptidase protein</fullName>
    </submittedName>
</protein>
<comment type="caution">
    <text evidence="1">The sequence shown here is derived from an EMBL/GenBank/DDBJ whole genome shotgun (WGS) entry which is preliminary data.</text>
</comment>
<organism evidence="1 2">
    <name type="scientific">Thalictrum thalictroides</name>
    <name type="common">Rue-anemone</name>
    <name type="synonym">Anemone thalictroides</name>
    <dbReference type="NCBI Taxonomy" id="46969"/>
    <lineage>
        <taxon>Eukaryota</taxon>
        <taxon>Viridiplantae</taxon>
        <taxon>Streptophyta</taxon>
        <taxon>Embryophyta</taxon>
        <taxon>Tracheophyta</taxon>
        <taxon>Spermatophyta</taxon>
        <taxon>Magnoliopsida</taxon>
        <taxon>Ranunculales</taxon>
        <taxon>Ranunculaceae</taxon>
        <taxon>Thalictroideae</taxon>
        <taxon>Thalictrum</taxon>
    </lineage>
</organism>
<sequence length="89" mass="9526">TVLGLYEDNRFKSESKKPLLKSLDILGLGNGPELEEKLKYVGDVCSGVIFGKELVNAPPNVLTPGVLAEEASKKASMYSDVLTSTILDA</sequence>
<dbReference type="EMBL" id="JABWDY010016751">
    <property type="protein sequence ID" value="KAF5195865.1"/>
    <property type="molecule type" value="Genomic_DNA"/>
</dbReference>
<keyword evidence="1" id="KW-0031">Aminopeptidase</keyword>
<dbReference type="GO" id="GO:0030145">
    <property type="term" value="F:manganese ion binding"/>
    <property type="evidence" value="ECO:0007669"/>
    <property type="project" value="InterPro"/>
</dbReference>
<evidence type="ECO:0000313" key="2">
    <source>
        <dbReference type="Proteomes" id="UP000554482"/>
    </source>
</evidence>
<keyword evidence="2" id="KW-1185">Reference proteome</keyword>
<dbReference type="OrthoDB" id="1737927at2759"/>
<dbReference type="PANTHER" id="PTHR11963">
    <property type="entry name" value="LEUCINE AMINOPEPTIDASE-RELATED"/>
    <property type="match status" value="1"/>
</dbReference>
<keyword evidence="1" id="KW-0645">Protease</keyword>
<name>A0A7J6WHF5_THATH</name>